<dbReference type="RefSeq" id="WP_154819734.1">
    <property type="nucleotide sequence ID" value="NZ_CP140152.1"/>
</dbReference>
<proteinExistence type="predicted"/>
<dbReference type="Proteomes" id="UP001326110">
    <property type="component" value="Chromosome"/>
</dbReference>
<keyword evidence="2" id="KW-1185">Reference proteome</keyword>
<organism evidence="1 2">
    <name type="scientific">Duganella zoogloeoides</name>
    <dbReference type="NCBI Taxonomy" id="75659"/>
    <lineage>
        <taxon>Bacteria</taxon>
        <taxon>Pseudomonadati</taxon>
        <taxon>Pseudomonadota</taxon>
        <taxon>Betaproteobacteria</taxon>
        <taxon>Burkholderiales</taxon>
        <taxon>Oxalobacteraceae</taxon>
        <taxon>Telluria group</taxon>
        <taxon>Duganella</taxon>
    </lineage>
</organism>
<evidence type="ECO:0000313" key="2">
    <source>
        <dbReference type="Proteomes" id="UP001326110"/>
    </source>
</evidence>
<dbReference type="GeneID" id="43162381"/>
<protein>
    <submittedName>
        <fullName evidence="1">Uncharacterized protein</fullName>
    </submittedName>
</protein>
<dbReference type="EMBL" id="CP140152">
    <property type="protein sequence ID" value="WQH03053.1"/>
    <property type="molecule type" value="Genomic_DNA"/>
</dbReference>
<gene>
    <name evidence="1" type="ORF">SR858_18560</name>
</gene>
<sequence>MKLFKGTAVAKLIAVKREILSPTQFIELSRSRPADIKRATYVIPTIGKPGFGAFEVEYHTARLVHEK</sequence>
<reference evidence="1 2" key="1">
    <citation type="submission" date="2023-11" db="EMBL/GenBank/DDBJ databases">
        <title>MicrobeMod: A computational toolkit for identifying prokaryotic methylation and restriction-modification with nanopore sequencing.</title>
        <authorList>
            <person name="Crits-Christoph A."/>
            <person name="Kang S.C."/>
            <person name="Lee H."/>
            <person name="Ostrov N."/>
        </authorList>
    </citation>
    <scope>NUCLEOTIDE SEQUENCE [LARGE SCALE GENOMIC DNA]</scope>
    <source>
        <strain evidence="1 2">ATCC 25935</strain>
    </source>
</reference>
<evidence type="ECO:0000313" key="1">
    <source>
        <dbReference type="EMBL" id="WQH03053.1"/>
    </source>
</evidence>
<name>A0ABZ0XU28_9BURK</name>
<accession>A0ABZ0XU28</accession>